<dbReference type="GO" id="GO:0045259">
    <property type="term" value="C:proton-transporting ATP synthase complex"/>
    <property type="evidence" value="ECO:0007669"/>
    <property type="project" value="UniProtKB-KW"/>
</dbReference>
<dbReference type="NCBIfam" id="TIGR01145">
    <property type="entry name" value="ATP_synt_delta"/>
    <property type="match status" value="1"/>
</dbReference>
<accession>A0A937AEU2</accession>
<dbReference type="Gene3D" id="1.10.520.20">
    <property type="entry name" value="N-terminal domain of the delta subunit of the F1F0-ATP synthase"/>
    <property type="match status" value="1"/>
</dbReference>
<dbReference type="InterPro" id="IPR026015">
    <property type="entry name" value="ATP_synth_OSCP/delta_N_sf"/>
</dbReference>
<gene>
    <name evidence="7 8" type="primary">atpH</name>
    <name evidence="8" type="ORF">JKP34_03510</name>
</gene>
<dbReference type="InterPro" id="IPR020781">
    <property type="entry name" value="ATPase_OSCP/d_CS"/>
</dbReference>
<protein>
    <recommendedName>
        <fullName evidence="7">ATP synthase subunit delta</fullName>
    </recommendedName>
    <alternativeName>
        <fullName evidence="7">ATP synthase F(1) sector subunit delta</fullName>
    </alternativeName>
    <alternativeName>
        <fullName evidence="7">F-type ATPase subunit delta</fullName>
        <shortName evidence="7">F-ATPase subunit delta</shortName>
    </alternativeName>
</protein>
<dbReference type="GO" id="GO:0046933">
    <property type="term" value="F:proton-transporting ATP synthase activity, rotational mechanism"/>
    <property type="evidence" value="ECO:0007669"/>
    <property type="project" value="UniProtKB-UniRule"/>
</dbReference>
<comment type="subcellular location">
    <subcellularLocation>
        <location evidence="7">Cell membrane</location>
        <topology evidence="7">Peripheral membrane protein</topology>
    </subcellularLocation>
    <subcellularLocation>
        <location evidence="1">Membrane</location>
    </subcellularLocation>
</comment>
<keyword evidence="9" id="KW-1185">Reference proteome</keyword>
<dbReference type="Proteomes" id="UP000642920">
    <property type="component" value="Unassembled WGS sequence"/>
</dbReference>
<dbReference type="HAMAP" id="MF_01416">
    <property type="entry name" value="ATP_synth_delta_bact"/>
    <property type="match status" value="1"/>
</dbReference>
<keyword evidence="3 7" id="KW-0375">Hydrogen ion transport</keyword>
<evidence type="ECO:0000256" key="1">
    <source>
        <dbReference type="ARBA" id="ARBA00004370"/>
    </source>
</evidence>
<comment type="function">
    <text evidence="7">F(1)F(0) ATP synthase produces ATP from ADP in the presence of a proton or sodium gradient. F-type ATPases consist of two structural domains, F(1) containing the extramembraneous catalytic core and F(0) containing the membrane proton channel, linked together by a central stalk and a peripheral stalk. During catalysis, ATP synthesis in the catalytic domain of F(1) is coupled via a rotary mechanism of the central stalk subunits to proton translocation.</text>
</comment>
<organism evidence="8 9">
    <name type="scientific">Marivirga atlantica</name>
    <dbReference type="NCBI Taxonomy" id="1548457"/>
    <lineage>
        <taxon>Bacteria</taxon>
        <taxon>Pseudomonadati</taxon>
        <taxon>Bacteroidota</taxon>
        <taxon>Cytophagia</taxon>
        <taxon>Cytophagales</taxon>
        <taxon>Marivirgaceae</taxon>
        <taxon>Marivirga</taxon>
    </lineage>
</organism>
<name>A0A937AEU2_9BACT</name>
<evidence type="ECO:0000256" key="2">
    <source>
        <dbReference type="ARBA" id="ARBA00022448"/>
    </source>
</evidence>
<sequence length="185" mass="20841">MSVQRIATRYAKSLLDLSLEKDILESVKDDMVLFNKVCLQNNDFVLLLKNPIVPNSTKGKVMKEIFSGKVQELTEKFLDIVLRKDRESYLPEIGREFIAQYNAHNNVVRADVTTTIELTDDLRSEVSKVVNSISGKKVDLVETVDESIIGGIIIKVGDKQIDASVSSKLNALKRDLTKNQYVKQI</sequence>
<keyword evidence="2 7" id="KW-0813">Transport</keyword>
<dbReference type="SUPFAM" id="SSF47928">
    <property type="entry name" value="N-terminal domain of the delta subunit of the F1F0-ATP synthase"/>
    <property type="match status" value="1"/>
</dbReference>
<evidence type="ECO:0000256" key="6">
    <source>
        <dbReference type="ARBA" id="ARBA00023310"/>
    </source>
</evidence>
<keyword evidence="7" id="KW-0139">CF(1)</keyword>
<evidence type="ECO:0000256" key="5">
    <source>
        <dbReference type="ARBA" id="ARBA00023136"/>
    </source>
</evidence>
<dbReference type="Pfam" id="PF00213">
    <property type="entry name" value="OSCP"/>
    <property type="match status" value="1"/>
</dbReference>
<dbReference type="GO" id="GO:0005886">
    <property type="term" value="C:plasma membrane"/>
    <property type="evidence" value="ECO:0007669"/>
    <property type="project" value="UniProtKB-SubCell"/>
</dbReference>
<dbReference type="PROSITE" id="PS00389">
    <property type="entry name" value="ATPASE_DELTA"/>
    <property type="match status" value="1"/>
</dbReference>
<dbReference type="PANTHER" id="PTHR11910">
    <property type="entry name" value="ATP SYNTHASE DELTA CHAIN"/>
    <property type="match status" value="1"/>
</dbReference>
<proteinExistence type="inferred from homology"/>
<keyword evidence="4 7" id="KW-0406">Ion transport</keyword>
<evidence type="ECO:0000313" key="8">
    <source>
        <dbReference type="EMBL" id="MBL0764304.1"/>
    </source>
</evidence>
<dbReference type="EMBL" id="JAERQG010000001">
    <property type="protein sequence ID" value="MBL0764304.1"/>
    <property type="molecule type" value="Genomic_DNA"/>
</dbReference>
<dbReference type="RefSeq" id="WP_201917763.1">
    <property type="nucleotide sequence ID" value="NZ_JAERQG010000001.1"/>
</dbReference>
<reference evidence="8" key="1">
    <citation type="submission" date="2021-01" db="EMBL/GenBank/DDBJ databases">
        <title>Marivirga sp. nov., isolated from intertidal surface sediments.</title>
        <authorList>
            <person name="Zhang M."/>
        </authorList>
    </citation>
    <scope>NUCLEOTIDE SEQUENCE</scope>
    <source>
        <strain evidence="8">SM1354</strain>
    </source>
</reference>
<keyword evidence="7" id="KW-1003">Cell membrane</keyword>
<comment type="caution">
    <text evidence="8">The sequence shown here is derived from an EMBL/GenBank/DDBJ whole genome shotgun (WGS) entry which is preliminary data.</text>
</comment>
<evidence type="ECO:0000256" key="3">
    <source>
        <dbReference type="ARBA" id="ARBA00022781"/>
    </source>
</evidence>
<evidence type="ECO:0000256" key="4">
    <source>
        <dbReference type="ARBA" id="ARBA00023065"/>
    </source>
</evidence>
<dbReference type="AlphaFoldDB" id="A0A937AEU2"/>
<comment type="function">
    <text evidence="7">This protein is part of the stalk that links CF(0) to CF(1). It either transmits conformational changes from CF(0) to CF(1) or is implicated in proton conduction.</text>
</comment>
<keyword evidence="6 7" id="KW-0066">ATP synthesis</keyword>
<dbReference type="PRINTS" id="PR00125">
    <property type="entry name" value="ATPASEDELTA"/>
</dbReference>
<comment type="similarity">
    <text evidence="7">Belongs to the ATPase delta chain family.</text>
</comment>
<keyword evidence="5 7" id="KW-0472">Membrane</keyword>
<evidence type="ECO:0000256" key="7">
    <source>
        <dbReference type="HAMAP-Rule" id="MF_01416"/>
    </source>
</evidence>
<dbReference type="InterPro" id="IPR000711">
    <property type="entry name" value="ATPase_OSCP/dsu"/>
</dbReference>
<evidence type="ECO:0000313" key="9">
    <source>
        <dbReference type="Proteomes" id="UP000642920"/>
    </source>
</evidence>